<dbReference type="EMBL" id="MIGZ01000208">
    <property type="protein sequence ID" value="ODQ85092.1"/>
    <property type="molecule type" value="Genomic_DNA"/>
</dbReference>
<gene>
    <name evidence="1" type="ORF">BHQ17_24675</name>
</gene>
<dbReference type="Proteomes" id="UP000094243">
    <property type="component" value="Unassembled WGS sequence"/>
</dbReference>
<dbReference type="AlphaFoldDB" id="A0A1E3R6U5"/>
<proteinExistence type="predicted"/>
<evidence type="ECO:0000313" key="1">
    <source>
        <dbReference type="EMBL" id="ODQ85092.1"/>
    </source>
</evidence>
<evidence type="ECO:0000313" key="2">
    <source>
        <dbReference type="Proteomes" id="UP000094243"/>
    </source>
</evidence>
<dbReference type="Gene3D" id="3.40.50.150">
    <property type="entry name" value="Vaccinia Virus protein VP39"/>
    <property type="match status" value="1"/>
</dbReference>
<accession>A0A1E3R6U5</accession>
<comment type="caution">
    <text evidence="1">The sequence shown here is derived from an EMBL/GenBank/DDBJ whole genome shotgun (WGS) entry which is preliminary data.</text>
</comment>
<reference evidence="2" key="1">
    <citation type="submission" date="2016-09" db="EMBL/GenBank/DDBJ databases">
        <authorList>
            <person name="Greninger A.L."/>
            <person name="Jerome K.R."/>
            <person name="Mcnair B."/>
            <person name="Wallis C."/>
            <person name="Fang F."/>
        </authorList>
    </citation>
    <scope>NUCLEOTIDE SEQUENCE [LARGE SCALE GENOMIC DNA]</scope>
    <source>
        <strain evidence="2">M7</strain>
    </source>
</reference>
<dbReference type="InterPro" id="IPR029063">
    <property type="entry name" value="SAM-dependent_MTases_sf"/>
</dbReference>
<sequence length="161" mass="18197">MEFVAVDSDRFFLKSVQRKIRDDGLARLAGQSFHYADIGLTAHWGRPIGPGLDSPRRLQKFRRYSDLPPESFEGGRTPDFVLVDGRFRVACVLKTLRALRGERGWTIAMDDYGDRPHFHVVAEFAEIDQLVNGRMAVITAAKPVSSEALDSAIRKYETELD</sequence>
<name>A0A1E3R6U5_9MYCO</name>
<protein>
    <submittedName>
        <fullName evidence="1">Uncharacterized protein</fullName>
    </submittedName>
</protein>
<organism evidence="1 2">
    <name type="scientific">Mycolicibacterium holsaticum</name>
    <dbReference type="NCBI Taxonomy" id="152142"/>
    <lineage>
        <taxon>Bacteria</taxon>
        <taxon>Bacillati</taxon>
        <taxon>Actinomycetota</taxon>
        <taxon>Actinomycetes</taxon>
        <taxon>Mycobacteriales</taxon>
        <taxon>Mycobacteriaceae</taxon>
        <taxon>Mycolicibacterium</taxon>
    </lineage>
</organism>
<keyword evidence="2" id="KW-1185">Reference proteome</keyword>